<organism evidence="1 2">
    <name type="scientific">Protea cynaroides</name>
    <dbReference type="NCBI Taxonomy" id="273540"/>
    <lineage>
        <taxon>Eukaryota</taxon>
        <taxon>Viridiplantae</taxon>
        <taxon>Streptophyta</taxon>
        <taxon>Embryophyta</taxon>
        <taxon>Tracheophyta</taxon>
        <taxon>Spermatophyta</taxon>
        <taxon>Magnoliopsida</taxon>
        <taxon>Proteales</taxon>
        <taxon>Proteaceae</taxon>
        <taxon>Protea</taxon>
    </lineage>
</organism>
<keyword evidence="2" id="KW-1185">Reference proteome</keyword>
<protein>
    <submittedName>
        <fullName evidence="1">Uncharacterized protein</fullName>
    </submittedName>
</protein>
<gene>
    <name evidence="1" type="ORF">NE237_001161</name>
</gene>
<name>A0A9Q0KST5_9MAGN</name>
<dbReference type="Proteomes" id="UP001141806">
    <property type="component" value="Unassembled WGS sequence"/>
</dbReference>
<sequence length="215" mass="23940">MLIPLPHASDVASSLSNRFFPPCRYSYLVDPLSPLSTRQSSTKNCTRPFICHPPPPRTIMVLGTSTRLMCEWESCTGRSLGRGGQPHHKIHYFFRHNWEGVLPATGTTGVLAWRGRFFGALIRRSHNLCNGLDFYETTCEQSHSHESEWVRVNHRKGGDGDVLFQPGWTDLLKGLPLNKGDMLTFQCEGGVIIVVTTPHSMTGYEKVGSCGLLAV</sequence>
<accession>A0A9Q0KST5</accession>
<proteinExistence type="predicted"/>
<evidence type="ECO:0000313" key="1">
    <source>
        <dbReference type="EMBL" id="KAJ4976055.1"/>
    </source>
</evidence>
<evidence type="ECO:0000313" key="2">
    <source>
        <dbReference type="Proteomes" id="UP001141806"/>
    </source>
</evidence>
<dbReference type="EMBL" id="JAMYWD010000003">
    <property type="protein sequence ID" value="KAJ4976055.1"/>
    <property type="molecule type" value="Genomic_DNA"/>
</dbReference>
<comment type="caution">
    <text evidence="1">The sequence shown here is derived from an EMBL/GenBank/DDBJ whole genome shotgun (WGS) entry which is preliminary data.</text>
</comment>
<dbReference type="AlphaFoldDB" id="A0A9Q0KST5"/>
<reference evidence="1" key="1">
    <citation type="journal article" date="2023" name="Plant J.">
        <title>The genome of the king protea, Protea cynaroides.</title>
        <authorList>
            <person name="Chang J."/>
            <person name="Duong T.A."/>
            <person name="Schoeman C."/>
            <person name="Ma X."/>
            <person name="Roodt D."/>
            <person name="Barker N."/>
            <person name="Li Z."/>
            <person name="Van de Peer Y."/>
            <person name="Mizrachi E."/>
        </authorList>
    </citation>
    <scope>NUCLEOTIDE SEQUENCE</scope>
    <source>
        <tissue evidence="1">Young leaves</tissue>
    </source>
</reference>